<dbReference type="PIRSF" id="PIRSF006060">
    <property type="entry name" value="AA_transporter"/>
    <property type="match status" value="1"/>
</dbReference>
<evidence type="ECO:0000313" key="8">
    <source>
        <dbReference type="Proteomes" id="UP000807469"/>
    </source>
</evidence>
<dbReference type="Gene3D" id="1.20.1740.10">
    <property type="entry name" value="Amino acid/polyamine transporter I"/>
    <property type="match status" value="1"/>
</dbReference>
<keyword evidence="2" id="KW-0813">Transport</keyword>
<accession>A0A9P5Z4J9</accession>
<dbReference type="GO" id="GO:0016020">
    <property type="term" value="C:membrane"/>
    <property type="evidence" value="ECO:0007669"/>
    <property type="project" value="UniProtKB-SubCell"/>
</dbReference>
<feature type="transmembrane region" description="Helical" evidence="6">
    <location>
        <begin position="188"/>
        <end position="209"/>
    </location>
</feature>
<dbReference type="PROSITE" id="PS00218">
    <property type="entry name" value="AMINO_ACID_PERMEASE_1"/>
    <property type="match status" value="1"/>
</dbReference>
<evidence type="ECO:0000256" key="5">
    <source>
        <dbReference type="ARBA" id="ARBA00023136"/>
    </source>
</evidence>
<keyword evidence="4 6" id="KW-1133">Transmembrane helix</keyword>
<evidence type="ECO:0000256" key="2">
    <source>
        <dbReference type="ARBA" id="ARBA00022448"/>
    </source>
</evidence>
<feature type="transmembrane region" description="Helical" evidence="6">
    <location>
        <begin position="366"/>
        <end position="390"/>
    </location>
</feature>
<proteinExistence type="predicted"/>
<evidence type="ECO:0000256" key="4">
    <source>
        <dbReference type="ARBA" id="ARBA00022989"/>
    </source>
</evidence>
<organism evidence="7 8">
    <name type="scientific">Pholiota conissans</name>
    <dbReference type="NCBI Taxonomy" id="109636"/>
    <lineage>
        <taxon>Eukaryota</taxon>
        <taxon>Fungi</taxon>
        <taxon>Dikarya</taxon>
        <taxon>Basidiomycota</taxon>
        <taxon>Agaricomycotina</taxon>
        <taxon>Agaricomycetes</taxon>
        <taxon>Agaricomycetidae</taxon>
        <taxon>Agaricales</taxon>
        <taxon>Agaricineae</taxon>
        <taxon>Strophariaceae</taxon>
        <taxon>Pholiota</taxon>
    </lineage>
</organism>
<dbReference type="InterPro" id="IPR002293">
    <property type="entry name" value="AA/rel_permease1"/>
</dbReference>
<feature type="transmembrane region" description="Helical" evidence="6">
    <location>
        <begin position="470"/>
        <end position="489"/>
    </location>
</feature>
<keyword evidence="3 6" id="KW-0812">Transmembrane</keyword>
<sequence length="527" mass="56420">MSAMELEKGGVTQTKDEELLASLGYKQEFRREFAWYELLGLAFSIIGIVQSVASVLVYSIPNGGPAAMVWGWFTCCIFLMSIALAIAELASAAPTSGGLYYWSFNFSSKRYRRILCWLVGYSNSIAYIAAFASADYATSLQIFAAVTIGSNGTFIPTTGQIYGLFCGLVVFHAILSSAATKFIARIQIFYMALNILIFVALLIALPVATPPEFKNSASFVFGNFQNLTLWPSGFAFLLSFLAPAWVIGGIDSSVHISEEVKNANVAVPRSIIVSTGLGCVLGWGFIVSVAFNMGTDLISILSNPIGQPMATILFNSLGLKGTLAVFSLIIVTINMASMNVLVATSRQIFAFSRDGALPLSKYLYRINSYTGTPVIAVMFSATGAMLLGLLSFAGPAAIGAIFTMGVVCTYIAYSIPIAVRHIGGQNFTPGPFSLGIFSPLVAFVALGYMTVMIVILIFPTEPAPTAENMNYTVVVVGGILVLSTIYYFLPGIGGRHWFTGPVRTVVDPVPSIKDGADSLSEKDSQQN</sequence>
<reference evidence="7" key="1">
    <citation type="submission" date="2020-11" db="EMBL/GenBank/DDBJ databases">
        <authorList>
            <consortium name="DOE Joint Genome Institute"/>
            <person name="Ahrendt S."/>
            <person name="Riley R."/>
            <person name="Andreopoulos W."/>
            <person name="Labutti K."/>
            <person name="Pangilinan J."/>
            <person name="Ruiz-Duenas F.J."/>
            <person name="Barrasa J.M."/>
            <person name="Sanchez-Garcia M."/>
            <person name="Camarero S."/>
            <person name="Miyauchi S."/>
            <person name="Serrano A."/>
            <person name="Linde D."/>
            <person name="Babiker R."/>
            <person name="Drula E."/>
            <person name="Ayuso-Fernandez I."/>
            <person name="Pacheco R."/>
            <person name="Padilla G."/>
            <person name="Ferreira P."/>
            <person name="Barriuso J."/>
            <person name="Kellner H."/>
            <person name="Castanera R."/>
            <person name="Alfaro M."/>
            <person name="Ramirez L."/>
            <person name="Pisabarro A.G."/>
            <person name="Kuo A."/>
            <person name="Tritt A."/>
            <person name="Lipzen A."/>
            <person name="He G."/>
            <person name="Yan M."/>
            <person name="Ng V."/>
            <person name="Cullen D."/>
            <person name="Martin F."/>
            <person name="Rosso M.-N."/>
            <person name="Henrissat B."/>
            <person name="Hibbett D."/>
            <person name="Martinez A.T."/>
            <person name="Grigoriev I.V."/>
        </authorList>
    </citation>
    <scope>NUCLEOTIDE SEQUENCE</scope>
    <source>
        <strain evidence="7">CIRM-BRFM 674</strain>
    </source>
</reference>
<dbReference type="PANTHER" id="PTHR45649">
    <property type="entry name" value="AMINO-ACID PERMEASE BAT1"/>
    <property type="match status" value="1"/>
</dbReference>
<evidence type="ECO:0000256" key="3">
    <source>
        <dbReference type="ARBA" id="ARBA00022692"/>
    </source>
</evidence>
<dbReference type="GO" id="GO:0006865">
    <property type="term" value="P:amino acid transport"/>
    <property type="evidence" value="ECO:0007669"/>
    <property type="project" value="InterPro"/>
</dbReference>
<feature type="transmembrane region" description="Helical" evidence="6">
    <location>
        <begin position="271"/>
        <end position="291"/>
    </location>
</feature>
<comment type="caution">
    <text evidence="7">The sequence shown here is derived from an EMBL/GenBank/DDBJ whole genome shotgun (WGS) entry which is preliminary data.</text>
</comment>
<protein>
    <submittedName>
        <fullName evidence="7">Amino acid transporter</fullName>
    </submittedName>
</protein>
<keyword evidence="8" id="KW-1185">Reference proteome</keyword>
<dbReference type="PANTHER" id="PTHR45649:SF6">
    <property type="entry name" value="GABA-SPECIFIC PERMEASE"/>
    <property type="match status" value="1"/>
</dbReference>
<feature type="transmembrane region" description="Helical" evidence="6">
    <location>
        <begin position="33"/>
        <end position="58"/>
    </location>
</feature>
<feature type="transmembrane region" description="Helical" evidence="6">
    <location>
        <begin position="431"/>
        <end position="458"/>
    </location>
</feature>
<feature type="transmembrane region" description="Helical" evidence="6">
    <location>
        <begin position="229"/>
        <end position="250"/>
    </location>
</feature>
<gene>
    <name evidence="7" type="ORF">BDN70DRAFT_878237</name>
</gene>
<feature type="transmembrane region" description="Helical" evidence="6">
    <location>
        <begin position="114"/>
        <end position="134"/>
    </location>
</feature>
<dbReference type="AlphaFoldDB" id="A0A9P5Z4J9"/>
<dbReference type="OrthoDB" id="4476201at2759"/>
<name>A0A9P5Z4J9_9AGAR</name>
<comment type="subcellular location">
    <subcellularLocation>
        <location evidence="1">Membrane</location>
        <topology evidence="1">Multi-pass membrane protein</topology>
    </subcellularLocation>
</comment>
<evidence type="ECO:0000256" key="6">
    <source>
        <dbReference type="SAM" id="Phobius"/>
    </source>
</evidence>
<dbReference type="Proteomes" id="UP000807469">
    <property type="component" value="Unassembled WGS sequence"/>
</dbReference>
<feature type="transmembrane region" description="Helical" evidence="6">
    <location>
        <begin position="396"/>
        <end position="419"/>
    </location>
</feature>
<dbReference type="Pfam" id="PF13520">
    <property type="entry name" value="AA_permease_2"/>
    <property type="match status" value="1"/>
</dbReference>
<dbReference type="EMBL" id="MU155203">
    <property type="protein sequence ID" value="KAF9479939.1"/>
    <property type="molecule type" value="Genomic_DNA"/>
</dbReference>
<dbReference type="GO" id="GO:0022857">
    <property type="term" value="F:transmembrane transporter activity"/>
    <property type="evidence" value="ECO:0007669"/>
    <property type="project" value="InterPro"/>
</dbReference>
<keyword evidence="5 6" id="KW-0472">Membrane</keyword>
<evidence type="ECO:0000313" key="7">
    <source>
        <dbReference type="EMBL" id="KAF9479939.1"/>
    </source>
</evidence>
<feature type="transmembrane region" description="Helical" evidence="6">
    <location>
        <begin position="70"/>
        <end position="93"/>
    </location>
</feature>
<feature type="transmembrane region" description="Helical" evidence="6">
    <location>
        <begin position="323"/>
        <end position="345"/>
    </location>
</feature>
<feature type="transmembrane region" description="Helical" evidence="6">
    <location>
        <begin position="154"/>
        <end position="176"/>
    </location>
</feature>
<dbReference type="InterPro" id="IPR004840">
    <property type="entry name" value="Amino_acid_permease_CS"/>
</dbReference>
<evidence type="ECO:0000256" key="1">
    <source>
        <dbReference type="ARBA" id="ARBA00004141"/>
    </source>
</evidence>